<dbReference type="InterPro" id="IPR008962">
    <property type="entry name" value="PapD-like_sf"/>
</dbReference>
<dbReference type="SUPFAM" id="SSF49354">
    <property type="entry name" value="PapD-like"/>
    <property type="match status" value="1"/>
</dbReference>
<comment type="subcellular location">
    <subcellularLocation>
        <location evidence="6">Cell projection</location>
        <location evidence="6">Pseudopodium</location>
    </subcellularLocation>
    <subcellularLocation>
        <location evidence="1">Cytoplasm</location>
        <location evidence="1">Cytoskeleton</location>
    </subcellularLocation>
</comment>
<evidence type="ECO:0000256" key="5">
    <source>
        <dbReference type="ARBA" id="ARBA00037744"/>
    </source>
</evidence>
<dbReference type="PANTHER" id="PTHR22920:SF21">
    <property type="entry name" value="MAJOR SPERM PROTEIN"/>
    <property type="match status" value="1"/>
</dbReference>
<dbReference type="PANTHER" id="PTHR22920">
    <property type="entry name" value="MAJOR SPERM PROTEIN"/>
    <property type="match status" value="1"/>
</dbReference>
<name>A0AAN8G2J7_TRICO</name>
<dbReference type="InterPro" id="IPR013783">
    <property type="entry name" value="Ig-like_fold"/>
</dbReference>
<evidence type="ECO:0000256" key="3">
    <source>
        <dbReference type="ARBA" id="ARBA00023212"/>
    </source>
</evidence>
<evidence type="ECO:0000256" key="8">
    <source>
        <dbReference type="SAM" id="MobiDB-lite"/>
    </source>
</evidence>
<reference evidence="10 11" key="1">
    <citation type="submission" date="2019-10" db="EMBL/GenBank/DDBJ databases">
        <title>Assembly and Annotation for the nematode Trichostrongylus colubriformis.</title>
        <authorList>
            <person name="Martin J."/>
        </authorList>
    </citation>
    <scope>NUCLEOTIDE SEQUENCE [LARGE SCALE GENOMIC DNA]</scope>
    <source>
        <strain evidence="10">G859</strain>
        <tissue evidence="10">Whole worm</tissue>
    </source>
</reference>
<accession>A0AAN8G2J7</accession>
<evidence type="ECO:0000256" key="7">
    <source>
        <dbReference type="RuleBase" id="RU003425"/>
    </source>
</evidence>
<dbReference type="Gene3D" id="2.60.40.10">
    <property type="entry name" value="Immunoglobulins"/>
    <property type="match status" value="1"/>
</dbReference>
<dbReference type="InterPro" id="IPR051155">
    <property type="entry name" value="Nematode_MSP"/>
</dbReference>
<keyword evidence="4" id="KW-0966">Cell projection</keyword>
<evidence type="ECO:0000256" key="1">
    <source>
        <dbReference type="ARBA" id="ARBA00004245"/>
    </source>
</evidence>
<dbReference type="GO" id="GO:0031143">
    <property type="term" value="C:pseudopodium"/>
    <property type="evidence" value="ECO:0007669"/>
    <property type="project" value="UniProtKB-SubCell"/>
</dbReference>
<feature type="domain" description="MSP" evidence="9">
    <location>
        <begin position="74"/>
        <end position="190"/>
    </location>
</feature>
<organism evidence="10 11">
    <name type="scientific">Trichostrongylus colubriformis</name>
    <name type="common">Black scour worm</name>
    <dbReference type="NCBI Taxonomy" id="6319"/>
    <lineage>
        <taxon>Eukaryota</taxon>
        <taxon>Metazoa</taxon>
        <taxon>Ecdysozoa</taxon>
        <taxon>Nematoda</taxon>
        <taxon>Chromadorea</taxon>
        <taxon>Rhabditida</taxon>
        <taxon>Rhabditina</taxon>
        <taxon>Rhabditomorpha</taxon>
        <taxon>Strongyloidea</taxon>
        <taxon>Trichostrongylidae</taxon>
        <taxon>Trichostrongylus</taxon>
    </lineage>
</organism>
<gene>
    <name evidence="10" type="ORF">GCK32_015816</name>
</gene>
<protein>
    <recommendedName>
        <fullName evidence="7">Major sperm protein</fullName>
    </recommendedName>
</protein>
<dbReference type="InterPro" id="IPR000535">
    <property type="entry name" value="MSP_dom"/>
</dbReference>
<comment type="caution">
    <text evidence="10">The sequence shown here is derived from an EMBL/GenBank/DDBJ whole genome shotgun (WGS) entry which is preliminary data.</text>
</comment>
<proteinExistence type="predicted"/>
<evidence type="ECO:0000259" key="9">
    <source>
        <dbReference type="PROSITE" id="PS50202"/>
    </source>
</evidence>
<feature type="region of interest" description="Disordered" evidence="8">
    <location>
        <begin position="20"/>
        <end position="45"/>
    </location>
</feature>
<evidence type="ECO:0000313" key="10">
    <source>
        <dbReference type="EMBL" id="KAK5979513.1"/>
    </source>
</evidence>
<evidence type="ECO:0000256" key="4">
    <source>
        <dbReference type="ARBA" id="ARBA00023273"/>
    </source>
</evidence>
<evidence type="ECO:0000256" key="2">
    <source>
        <dbReference type="ARBA" id="ARBA00022490"/>
    </source>
</evidence>
<dbReference type="Pfam" id="PF00635">
    <property type="entry name" value="Motile_Sperm"/>
    <property type="match status" value="1"/>
</dbReference>
<dbReference type="PROSITE" id="PS50202">
    <property type="entry name" value="MSP"/>
    <property type="match status" value="1"/>
</dbReference>
<dbReference type="Proteomes" id="UP001331761">
    <property type="component" value="Unassembled WGS sequence"/>
</dbReference>
<evidence type="ECO:0000313" key="11">
    <source>
        <dbReference type="Proteomes" id="UP001331761"/>
    </source>
</evidence>
<dbReference type="AlphaFoldDB" id="A0AAN8G2J7"/>
<keyword evidence="3 7" id="KW-0206">Cytoskeleton</keyword>
<keyword evidence="11" id="KW-1185">Reference proteome</keyword>
<dbReference type="GO" id="GO:0005856">
    <property type="term" value="C:cytoskeleton"/>
    <property type="evidence" value="ECO:0007669"/>
    <property type="project" value="UniProtKB-SubCell"/>
</dbReference>
<comment type="function">
    <text evidence="5 7">Central component in molecular interactions underlying sperm crawling. Forms an extensive filament system that extends from sperm villipoda, along the leading edge of the pseudopod.</text>
</comment>
<dbReference type="EMBL" id="WIXE01008296">
    <property type="protein sequence ID" value="KAK5979513.1"/>
    <property type="molecule type" value="Genomic_DNA"/>
</dbReference>
<feature type="compositionally biased region" description="Polar residues" evidence="8">
    <location>
        <begin position="25"/>
        <end position="35"/>
    </location>
</feature>
<sequence length="191" mass="21947">MCRSVNKNKLLQSEYLPTPAEGSDQVVQASSTSDIKGSERHQGANPMLTDDFYKLREGPGIENVTLDPLVNIHEIIFRPLEKVVFNAPFDFEHVTYHMTIMNNTIHPLAFAIKGNCIPRIVAYPPYGVLRSKERIPVAITMSKFDHDNMGQKDRIVYEWVLLKRFEKDFRPDMLKSNGIVRRKNILVQYNG</sequence>
<evidence type="ECO:0000256" key="6">
    <source>
        <dbReference type="ARBA" id="ARBA00037818"/>
    </source>
</evidence>
<keyword evidence="2" id="KW-0963">Cytoplasm</keyword>